<evidence type="ECO:0000313" key="3">
    <source>
        <dbReference type="Proteomes" id="UP000076580"/>
    </source>
</evidence>
<feature type="region of interest" description="Disordered" evidence="1">
    <location>
        <begin position="1"/>
        <end position="22"/>
    </location>
</feature>
<name>A0A151GSC2_DRECN</name>
<evidence type="ECO:0000256" key="1">
    <source>
        <dbReference type="SAM" id="MobiDB-lite"/>
    </source>
</evidence>
<dbReference type="AlphaFoldDB" id="A0A151GSC2"/>
<dbReference type="GeneID" id="63713757"/>
<proteinExistence type="predicted"/>
<dbReference type="EMBL" id="LAYC01000001">
    <property type="protein sequence ID" value="KYK59980.1"/>
    <property type="molecule type" value="Genomic_DNA"/>
</dbReference>
<dbReference type="RefSeq" id="XP_040659332.1">
    <property type="nucleotide sequence ID" value="XM_040798449.1"/>
</dbReference>
<sequence>MRLLAQHRYRVPTGNNSTRRQNGRYEVHGRCDMHLEQEAASTCLHDAPNKGAGSCDDKVPGPSTPVRASDGETQHGHPFMLKHATTLRAAIAWHVQHLPRCGQGAYLPPSRSLPSQQVLLTALGVEDAGVQEYVHYIDAPYGVQAFVPTVHVRWQVRNMALVAAFALRRVRIGAGNTVDACARIWMPTNHGAVGAIAITIVSAVAAADHFPGQGDDACAGDVPSHRRALPSSTALLAPGDS</sequence>
<dbReference type="InParanoid" id="A0A151GSC2"/>
<feature type="region of interest" description="Disordered" evidence="1">
    <location>
        <begin position="50"/>
        <end position="74"/>
    </location>
</feature>
<feature type="compositionally biased region" description="Basic residues" evidence="1">
    <location>
        <begin position="1"/>
        <end position="10"/>
    </location>
</feature>
<reference evidence="2 3" key="1">
    <citation type="journal article" date="2016" name="Sci. Rep.">
        <title>Insights into Adaptations to a Near-Obligate Nematode Endoparasitic Lifestyle from the Finished Genome of Drechmeria coniospora.</title>
        <authorList>
            <person name="Zhang L."/>
            <person name="Zhou Z."/>
            <person name="Guo Q."/>
            <person name="Fokkens L."/>
            <person name="Miskei M."/>
            <person name="Pocsi I."/>
            <person name="Zhang W."/>
            <person name="Chen M."/>
            <person name="Wang L."/>
            <person name="Sun Y."/>
            <person name="Donzelli B.G."/>
            <person name="Gibson D.M."/>
            <person name="Nelson D.R."/>
            <person name="Luo J.G."/>
            <person name="Rep M."/>
            <person name="Liu H."/>
            <person name="Yang S."/>
            <person name="Wang J."/>
            <person name="Krasnoff S.B."/>
            <person name="Xu Y."/>
            <person name="Molnar I."/>
            <person name="Lin M."/>
        </authorList>
    </citation>
    <scope>NUCLEOTIDE SEQUENCE [LARGE SCALE GENOMIC DNA]</scope>
    <source>
        <strain evidence="2 3">ARSEF 6962</strain>
    </source>
</reference>
<protein>
    <submittedName>
        <fullName evidence="2">Uncharacterized protein</fullName>
    </submittedName>
</protein>
<evidence type="ECO:0000313" key="2">
    <source>
        <dbReference type="EMBL" id="KYK59980.1"/>
    </source>
</evidence>
<organism evidence="2 3">
    <name type="scientific">Drechmeria coniospora</name>
    <name type="common">Nematophagous fungus</name>
    <name type="synonym">Meria coniospora</name>
    <dbReference type="NCBI Taxonomy" id="98403"/>
    <lineage>
        <taxon>Eukaryota</taxon>
        <taxon>Fungi</taxon>
        <taxon>Dikarya</taxon>
        <taxon>Ascomycota</taxon>
        <taxon>Pezizomycotina</taxon>
        <taxon>Sordariomycetes</taxon>
        <taxon>Hypocreomycetidae</taxon>
        <taxon>Hypocreales</taxon>
        <taxon>Ophiocordycipitaceae</taxon>
        <taxon>Drechmeria</taxon>
    </lineage>
</organism>
<accession>A0A151GSC2</accession>
<keyword evidence="3" id="KW-1185">Reference proteome</keyword>
<comment type="caution">
    <text evidence="2">The sequence shown here is derived from an EMBL/GenBank/DDBJ whole genome shotgun (WGS) entry which is preliminary data.</text>
</comment>
<dbReference type="Proteomes" id="UP000076580">
    <property type="component" value="Chromosome 01"/>
</dbReference>
<gene>
    <name evidence="2" type="ORF">DCS_01114</name>
</gene>